<evidence type="ECO:0000313" key="2">
    <source>
        <dbReference type="EMBL" id="GAT14250.1"/>
    </source>
</evidence>
<dbReference type="Proteomes" id="UP000069654">
    <property type="component" value="Unassembled WGS sequence"/>
</dbReference>
<dbReference type="RefSeq" id="WP_003927839.1">
    <property type="nucleotide sequence ID" value="NZ_BCTB01000006.1"/>
</dbReference>
<dbReference type="AlphaFoldDB" id="A0A100XCT6"/>
<comment type="caution">
    <text evidence="2">The sequence shown here is derived from an EMBL/GenBank/DDBJ whole genome shotgun (WGS) entry which is preliminary data.</text>
</comment>
<dbReference type="STRING" id="1797.RMCT_1221"/>
<reference evidence="2 3" key="1">
    <citation type="journal article" date="2016" name="Genome Announc.">
        <title>Draft Genome Sequences of Five Rapidly Growing Mycobacterium Species, M. thermoresistibile, M. fortuitum subsp. acetamidolyticum, M. canariasense, M. brisbanense, and M. novocastrense.</title>
        <authorList>
            <person name="Katahira K."/>
            <person name="Ogura Y."/>
            <person name="Gotoh Y."/>
            <person name="Hayashi T."/>
        </authorList>
    </citation>
    <scope>NUCLEOTIDE SEQUENCE [LARGE SCALE GENOMIC DNA]</scope>
    <source>
        <strain evidence="2 3">JCM6362</strain>
    </source>
</reference>
<accession>A0A100XCT6</accession>
<proteinExistence type="predicted"/>
<organism evidence="2 3">
    <name type="scientific">Mycolicibacterium thermoresistibile</name>
    <name type="common">Mycobacterium thermoresistibile</name>
    <dbReference type="NCBI Taxonomy" id="1797"/>
    <lineage>
        <taxon>Bacteria</taxon>
        <taxon>Bacillati</taxon>
        <taxon>Actinomycetota</taxon>
        <taxon>Actinomycetes</taxon>
        <taxon>Mycobacteriales</taxon>
        <taxon>Mycobacteriaceae</taxon>
        <taxon>Mycolicibacterium</taxon>
    </lineage>
</organism>
<feature type="region of interest" description="Disordered" evidence="1">
    <location>
        <begin position="1"/>
        <end position="21"/>
    </location>
</feature>
<dbReference type="EMBL" id="BCTB01000006">
    <property type="protein sequence ID" value="GAT14250.1"/>
    <property type="molecule type" value="Genomic_DNA"/>
</dbReference>
<evidence type="ECO:0000313" key="3">
    <source>
        <dbReference type="Proteomes" id="UP000069654"/>
    </source>
</evidence>
<name>A0A100XCT6_MYCTH</name>
<gene>
    <name evidence="2" type="ORF">RMCT_1221</name>
</gene>
<sequence>MRVPPVPGWQTSISQLGLPPDSRIATKDHPARSDPFIGHLDDHAYFLATDGEVAVPAVNNPGAPVVLRAADLTRCGTSGGYPNNPIPSVASGGRTPPRVRLSDDATELMSLVAP</sequence>
<dbReference type="OrthoDB" id="4609397at2"/>
<feature type="region of interest" description="Disordered" evidence="1">
    <location>
        <begin position="78"/>
        <end position="100"/>
    </location>
</feature>
<reference evidence="3" key="2">
    <citation type="submission" date="2016-02" db="EMBL/GenBank/DDBJ databases">
        <title>Draft genome sequence of five rapidly growing Mycobacterium species.</title>
        <authorList>
            <person name="Katahira K."/>
            <person name="Gotou Y."/>
            <person name="Iida K."/>
            <person name="Ogura Y."/>
            <person name="Hayashi T."/>
        </authorList>
    </citation>
    <scope>NUCLEOTIDE SEQUENCE [LARGE SCALE GENOMIC DNA]</scope>
    <source>
        <strain evidence="3">JCM6362</strain>
    </source>
</reference>
<evidence type="ECO:0000256" key="1">
    <source>
        <dbReference type="SAM" id="MobiDB-lite"/>
    </source>
</evidence>
<protein>
    <submittedName>
        <fullName evidence="2">Uncharacterized protein</fullName>
    </submittedName>
</protein>